<evidence type="ECO:0000313" key="2">
    <source>
        <dbReference type="Proteomes" id="UP000054324"/>
    </source>
</evidence>
<dbReference type="KEGG" id="ovi:T265_04769"/>
<protein>
    <submittedName>
        <fullName evidence="1">Uncharacterized protein</fullName>
    </submittedName>
</protein>
<dbReference type="AlphaFoldDB" id="A0A074ZMN7"/>
<dbReference type="OrthoDB" id="442460at2759"/>
<dbReference type="EMBL" id="KL596700">
    <property type="protein sequence ID" value="KER28386.1"/>
    <property type="molecule type" value="Genomic_DNA"/>
</dbReference>
<sequence length="127" mass="14472">MALVRSTRLPGFEPFNAMNLLRAERHAKWTRTGDRKEVVRDCRSFNIEAKARKKITKQEPLSRHVARCLRWLERGFTNRKVRGLNPTYAPQLFLSGLGQPGGIPALVLPSGSMAARHRKGVTDEQFF</sequence>
<gene>
    <name evidence="1" type="ORF">T265_04769</name>
</gene>
<proteinExistence type="predicted"/>
<evidence type="ECO:0000313" key="1">
    <source>
        <dbReference type="EMBL" id="KER28386.1"/>
    </source>
</evidence>
<name>A0A074ZMN7_OPIVI</name>
<accession>A0A074ZMN7</accession>
<reference evidence="1 2" key="1">
    <citation type="submission" date="2013-11" db="EMBL/GenBank/DDBJ databases">
        <title>Opisthorchis viverrini - life in the bile duct.</title>
        <authorList>
            <person name="Young N.D."/>
            <person name="Nagarajan N."/>
            <person name="Lin S.J."/>
            <person name="Korhonen P.K."/>
            <person name="Jex A.R."/>
            <person name="Hall R.S."/>
            <person name="Safavi-Hemami H."/>
            <person name="Kaewkong W."/>
            <person name="Bertrand D."/>
            <person name="Gao S."/>
            <person name="Seet Q."/>
            <person name="Wongkham S."/>
            <person name="Teh B.T."/>
            <person name="Wongkham C."/>
            <person name="Intapan P.M."/>
            <person name="Maleewong W."/>
            <person name="Yang X."/>
            <person name="Hu M."/>
            <person name="Wang Z."/>
            <person name="Hofmann A."/>
            <person name="Sternberg P.W."/>
            <person name="Tan P."/>
            <person name="Wang J."/>
            <person name="Gasser R.B."/>
        </authorList>
    </citation>
    <scope>NUCLEOTIDE SEQUENCE [LARGE SCALE GENOMIC DNA]</scope>
</reference>
<dbReference type="RefSeq" id="XP_009167858.1">
    <property type="nucleotide sequence ID" value="XM_009169594.1"/>
</dbReference>
<keyword evidence="2" id="KW-1185">Reference proteome</keyword>
<dbReference type="Proteomes" id="UP000054324">
    <property type="component" value="Unassembled WGS sequence"/>
</dbReference>
<dbReference type="CTD" id="20318951"/>
<organism evidence="1 2">
    <name type="scientific">Opisthorchis viverrini</name>
    <name type="common">Southeast Asian liver fluke</name>
    <dbReference type="NCBI Taxonomy" id="6198"/>
    <lineage>
        <taxon>Eukaryota</taxon>
        <taxon>Metazoa</taxon>
        <taxon>Spiralia</taxon>
        <taxon>Lophotrochozoa</taxon>
        <taxon>Platyhelminthes</taxon>
        <taxon>Trematoda</taxon>
        <taxon>Digenea</taxon>
        <taxon>Opisthorchiida</taxon>
        <taxon>Opisthorchiata</taxon>
        <taxon>Opisthorchiidae</taxon>
        <taxon>Opisthorchis</taxon>
    </lineage>
</organism>
<dbReference type="GeneID" id="20318951"/>